<evidence type="ECO:0000313" key="2">
    <source>
        <dbReference type="EMBL" id="EME87830.1"/>
    </source>
</evidence>
<dbReference type="VEuPathDB" id="FungiDB:MYCFIDRAFT_169575"/>
<dbReference type="AlphaFoldDB" id="N1Q6B0"/>
<feature type="region of interest" description="Disordered" evidence="1">
    <location>
        <begin position="717"/>
        <end position="747"/>
    </location>
</feature>
<evidence type="ECO:0000256" key="1">
    <source>
        <dbReference type="SAM" id="MobiDB-lite"/>
    </source>
</evidence>
<dbReference type="EMBL" id="KB446555">
    <property type="protein sequence ID" value="EME87830.1"/>
    <property type="molecule type" value="Genomic_DNA"/>
</dbReference>
<gene>
    <name evidence="2" type="ORF">MYCFIDRAFT_169575</name>
</gene>
<feature type="compositionally biased region" description="Polar residues" evidence="1">
    <location>
        <begin position="621"/>
        <end position="631"/>
    </location>
</feature>
<feature type="region of interest" description="Disordered" evidence="1">
    <location>
        <begin position="611"/>
        <end position="631"/>
    </location>
</feature>
<dbReference type="Proteomes" id="UP000016932">
    <property type="component" value="Unassembled WGS sequence"/>
</dbReference>
<sequence>MGSMRCAEGKAKGCDSVAAGCRLTGLSASTLAVHLIPVYSSKTISKTTRAYDNTNCLYIIYPHSSFPPPSQVAVVTETGPQSNLQHVNVDILAIRDRRPLISSSPRYTSNYNTRLLCRAACTPCNTTSRKEASCSHVSKCRRMCNTTRRSTFSSLGNPTTSWTPDLVWPLDEKKHHNKRWGYAPRWNSIRLSRRTAQDLVHEDLGNAEMDTSKVEYYKTSSSILSKTLLYFAARARNAPVLTPATFVLLLGAASLHPQDVLARVLGFSGDSRCSAFRAAATNTAIQGVHAALIAEASRRLRHIRSQVARNVLTNLSTDVASTGTFEGPAVTASPGFNLSSYCAAQMTTFFNTYNPTNSLTISTVTDYQGFFGTGTDSTNVVTQTYSTRTITFTEQNYMAYQLGGAKPPCCNSCHISAGTIQFYWWPDLASPTATTSSSGPSRTVTSIASNGFVFTSPSVYMAFKSVYAKNFCGTVGDIWYNTTIAFHPDDISTINAYTATYTSEYTTTEDGSVYTVAASVAGTQPPPSRLKYTDLAQNCSTLSGYNYFPNDPQNDLAGGFEKDPCHPILDIPPALINLQDAWKDNHCRRADSFSGAYDPPIALTQVDEAAQPTLPGGAQPGSASTAPSSARMTRSYTALPDMTGTRTWTLSTGTAAAAITIGSDVISANSAGAYVLDPENILSVGGASYGAGGTVYALETDASDHTVLLVVAATGSTQEPSSSSTASMESTRSGSAAPPSTTSSISTASRRTLDIGVGLMVFGLTIMIAL</sequence>
<keyword evidence="3" id="KW-1185">Reference proteome</keyword>
<dbReference type="eggNOG" id="ENOG502RM4K">
    <property type="taxonomic scope" value="Eukaryota"/>
</dbReference>
<protein>
    <submittedName>
        <fullName evidence="2">Uncharacterized protein</fullName>
    </submittedName>
</protein>
<dbReference type="KEGG" id="pfj:MYCFIDRAFT_169575"/>
<dbReference type="GeneID" id="19332382"/>
<dbReference type="HOGENOM" id="CLU_362950_0_0_1"/>
<organism evidence="2 3">
    <name type="scientific">Pseudocercospora fijiensis (strain CIRAD86)</name>
    <name type="common">Black leaf streak disease fungus</name>
    <name type="synonym">Mycosphaerella fijiensis</name>
    <dbReference type="NCBI Taxonomy" id="383855"/>
    <lineage>
        <taxon>Eukaryota</taxon>
        <taxon>Fungi</taxon>
        <taxon>Dikarya</taxon>
        <taxon>Ascomycota</taxon>
        <taxon>Pezizomycotina</taxon>
        <taxon>Dothideomycetes</taxon>
        <taxon>Dothideomycetidae</taxon>
        <taxon>Mycosphaerellales</taxon>
        <taxon>Mycosphaerellaceae</taxon>
        <taxon>Pseudocercospora</taxon>
    </lineage>
</organism>
<name>N1Q6B0_PSEFD</name>
<proteinExistence type="predicted"/>
<evidence type="ECO:0000313" key="3">
    <source>
        <dbReference type="Proteomes" id="UP000016932"/>
    </source>
</evidence>
<dbReference type="RefSeq" id="XP_007921129.1">
    <property type="nucleotide sequence ID" value="XM_007922938.1"/>
</dbReference>
<dbReference type="OrthoDB" id="3944128at2759"/>
<reference evidence="2 3" key="1">
    <citation type="journal article" date="2012" name="PLoS Pathog.">
        <title>Diverse lifestyles and strategies of plant pathogenesis encoded in the genomes of eighteen Dothideomycetes fungi.</title>
        <authorList>
            <person name="Ohm R.A."/>
            <person name="Feau N."/>
            <person name="Henrissat B."/>
            <person name="Schoch C.L."/>
            <person name="Horwitz B.A."/>
            <person name="Barry K.W."/>
            <person name="Condon B.J."/>
            <person name="Copeland A.C."/>
            <person name="Dhillon B."/>
            <person name="Glaser F."/>
            <person name="Hesse C.N."/>
            <person name="Kosti I."/>
            <person name="LaButti K."/>
            <person name="Lindquist E.A."/>
            <person name="Lucas S."/>
            <person name="Salamov A.A."/>
            <person name="Bradshaw R.E."/>
            <person name="Ciuffetti L."/>
            <person name="Hamelin R.C."/>
            <person name="Kema G.H.J."/>
            <person name="Lawrence C."/>
            <person name="Scott J.A."/>
            <person name="Spatafora J.W."/>
            <person name="Turgeon B.G."/>
            <person name="de Wit P.J.G.M."/>
            <person name="Zhong S."/>
            <person name="Goodwin S.B."/>
            <person name="Grigoriev I.V."/>
        </authorList>
    </citation>
    <scope>NUCLEOTIDE SEQUENCE [LARGE SCALE GENOMIC DNA]</scope>
    <source>
        <strain evidence="2 3">CIRAD86</strain>
    </source>
</reference>
<accession>N1Q6B0</accession>